<comment type="caution">
    <text evidence="2">The sequence shown here is derived from an EMBL/GenBank/DDBJ whole genome shotgun (WGS) entry which is preliminary data.</text>
</comment>
<dbReference type="Proteomes" id="UP001370490">
    <property type="component" value="Unassembled WGS sequence"/>
</dbReference>
<evidence type="ECO:0000256" key="1">
    <source>
        <dbReference type="SAM" id="MobiDB-lite"/>
    </source>
</evidence>
<dbReference type="AlphaFoldDB" id="A0AAN8Z1M8"/>
<sequence length="343" mass="38291">MGKSSRDFKWVTVDEEEALSLCDLPDCMLNQDDNTNAEKEDQQQQKAKETGDFEFGSWIGSHLAESDMCAADEVFFQGQILPLRLSVSSDSGLTRYRVGHITRTLSRSESMDLGSTGGFTSSRSSSSRSYYSLGSGSSSTNVSTLKPKLRDPFRSTHPSPKPNIRIPKSRLGRDLGTKILSQKSTFWEFLKVGLVRAPEIEMQNLNTRVNSNNNFGSRNSTGRRSQSPVNVTSDTKIGKKSIPDLISREKEKDPKFLGKRSGLLSGCNCSIGAVGTISSKIVINKSGRSYKKKSLERDEEAKHILKEENVKRQEFQHGRQSISRHRTFEWLKELSLAGEPEEV</sequence>
<protein>
    <submittedName>
        <fullName evidence="2">Uncharacterized protein</fullName>
    </submittedName>
</protein>
<organism evidence="2 3">
    <name type="scientific">Dillenia turbinata</name>
    <dbReference type="NCBI Taxonomy" id="194707"/>
    <lineage>
        <taxon>Eukaryota</taxon>
        <taxon>Viridiplantae</taxon>
        <taxon>Streptophyta</taxon>
        <taxon>Embryophyta</taxon>
        <taxon>Tracheophyta</taxon>
        <taxon>Spermatophyta</taxon>
        <taxon>Magnoliopsida</taxon>
        <taxon>eudicotyledons</taxon>
        <taxon>Gunneridae</taxon>
        <taxon>Pentapetalae</taxon>
        <taxon>Dilleniales</taxon>
        <taxon>Dilleniaceae</taxon>
        <taxon>Dillenia</taxon>
    </lineage>
</organism>
<dbReference type="EMBL" id="JBAMMX010000018">
    <property type="protein sequence ID" value="KAK6923114.1"/>
    <property type="molecule type" value="Genomic_DNA"/>
</dbReference>
<feature type="region of interest" description="Disordered" evidence="1">
    <location>
        <begin position="109"/>
        <end position="169"/>
    </location>
</feature>
<feature type="compositionally biased region" description="Low complexity" evidence="1">
    <location>
        <begin position="118"/>
        <end position="139"/>
    </location>
</feature>
<evidence type="ECO:0000313" key="3">
    <source>
        <dbReference type="Proteomes" id="UP001370490"/>
    </source>
</evidence>
<feature type="region of interest" description="Disordered" evidence="1">
    <location>
        <begin position="208"/>
        <end position="251"/>
    </location>
</feature>
<keyword evidence="3" id="KW-1185">Reference proteome</keyword>
<gene>
    <name evidence="2" type="ORF">RJ641_011418</name>
</gene>
<name>A0AAN8Z1M8_9MAGN</name>
<evidence type="ECO:0000313" key="2">
    <source>
        <dbReference type="EMBL" id="KAK6923114.1"/>
    </source>
</evidence>
<accession>A0AAN8Z1M8</accession>
<dbReference type="PANTHER" id="PTHR33922:SF2">
    <property type="entry name" value="OS07G0589600 PROTEIN"/>
    <property type="match status" value="1"/>
</dbReference>
<dbReference type="PANTHER" id="PTHR33922">
    <property type="entry name" value="OS01G0888066 PROTEIN-RELATED"/>
    <property type="match status" value="1"/>
</dbReference>
<proteinExistence type="predicted"/>
<feature type="compositionally biased region" description="Polar residues" evidence="1">
    <location>
        <begin position="208"/>
        <end position="235"/>
    </location>
</feature>
<reference evidence="2 3" key="1">
    <citation type="submission" date="2023-12" db="EMBL/GenBank/DDBJ databases">
        <title>A high-quality genome assembly for Dillenia turbinata (Dilleniales).</title>
        <authorList>
            <person name="Chanderbali A."/>
        </authorList>
    </citation>
    <scope>NUCLEOTIDE SEQUENCE [LARGE SCALE GENOMIC DNA]</scope>
    <source>
        <strain evidence="2">LSX21</strain>
        <tissue evidence="2">Leaf</tissue>
    </source>
</reference>